<dbReference type="EMBL" id="SSTD01013339">
    <property type="protein sequence ID" value="TYK07152.1"/>
    <property type="molecule type" value="Genomic_DNA"/>
</dbReference>
<evidence type="ECO:0000313" key="3">
    <source>
        <dbReference type="Proteomes" id="UP000321393"/>
    </source>
</evidence>
<proteinExistence type="predicted"/>
<dbReference type="AlphaFoldDB" id="A0A5D3C773"/>
<comment type="caution">
    <text evidence="2">The sequence shown here is derived from an EMBL/GenBank/DDBJ whole genome shotgun (WGS) entry which is preliminary data.</text>
</comment>
<dbReference type="Proteomes" id="UP000321947">
    <property type="component" value="Unassembled WGS sequence"/>
</dbReference>
<reference evidence="3 4" key="1">
    <citation type="submission" date="2019-08" db="EMBL/GenBank/DDBJ databases">
        <title>Draft genome sequences of two oriental melons (Cucumis melo L. var makuwa).</title>
        <authorList>
            <person name="Kwon S.-Y."/>
        </authorList>
    </citation>
    <scope>NUCLEOTIDE SEQUENCE [LARGE SCALE GENOMIC DNA]</scope>
    <source>
        <strain evidence="4">cv. Chang Bougi</strain>
        <strain evidence="3">cv. SW 3</strain>
        <tissue evidence="2">Leaf</tissue>
    </source>
</reference>
<evidence type="ECO:0000313" key="1">
    <source>
        <dbReference type="EMBL" id="KAA0065586.1"/>
    </source>
</evidence>
<gene>
    <name evidence="2" type="ORF">E5676_scaffold606G00240</name>
    <name evidence="1" type="ORF">E6C27_scaffold90G00250</name>
</gene>
<protein>
    <submittedName>
        <fullName evidence="2">CACTA en-spm transposon protein</fullName>
    </submittedName>
</protein>
<sequence>MLSVDDISDVSQLAAPTPKRQQHSRNLKLERYVAQNGKIPISIAPGQNKSISPQVVHFSNTIDMLTRDTFLVCFLKWADVTPLYIKLFKGDLHEQFSMNKVARAKQPYNQVVSTTTTRAR</sequence>
<name>A0A5D3C773_CUCMM</name>
<evidence type="ECO:0000313" key="2">
    <source>
        <dbReference type="EMBL" id="TYK07152.1"/>
    </source>
</evidence>
<organism evidence="2 4">
    <name type="scientific">Cucumis melo var. makuwa</name>
    <name type="common">Oriental melon</name>
    <dbReference type="NCBI Taxonomy" id="1194695"/>
    <lineage>
        <taxon>Eukaryota</taxon>
        <taxon>Viridiplantae</taxon>
        <taxon>Streptophyta</taxon>
        <taxon>Embryophyta</taxon>
        <taxon>Tracheophyta</taxon>
        <taxon>Spermatophyta</taxon>
        <taxon>Magnoliopsida</taxon>
        <taxon>eudicotyledons</taxon>
        <taxon>Gunneridae</taxon>
        <taxon>Pentapetalae</taxon>
        <taxon>rosids</taxon>
        <taxon>fabids</taxon>
        <taxon>Cucurbitales</taxon>
        <taxon>Cucurbitaceae</taxon>
        <taxon>Benincaseae</taxon>
        <taxon>Cucumis</taxon>
    </lineage>
</organism>
<accession>A0A5D3C773</accession>
<dbReference type="EMBL" id="SSTE01001308">
    <property type="protein sequence ID" value="KAA0065586.1"/>
    <property type="molecule type" value="Genomic_DNA"/>
</dbReference>
<dbReference type="Proteomes" id="UP000321393">
    <property type="component" value="Unassembled WGS sequence"/>
</dbReference>
<evidence type="ECO:0000313" key="4">
    <source>
        <dbReference type="Proteomes" id="UP000321947"/>
    </source>
</evidence>